<comment type="catalytic activity">
    <reaction evidence="1">
        <text>2-phosphoglycolate + H2O = glycolate + phosphate</text>
        <dbReference type="Rhea" id="RHEA:14369"/>
        <dbReference type="ChEBI" id="CHEBI:15377"/>
        <dbReference type="ChEBI" id="CHEBI:29805"/>
        <dbReference type="ChEBI" id="CHEBI:43474"/>
        <dbReference type="ChEBI" id="CHEBI:58033"/>
        <dbReference type="EC" id="3.1.3.18"/>
    </reaction>
</comment>
<evidence type="ECO:0000256" key="1">
    <source>
        <dbReference type="ARBA" id="ARBA00000830"/>
    </source>
</evidence>
<dbReference type="PANTHER" id="PTHR43434:SF1">
    <property type="entry name" value="PHOSPHOGLYCOLATE PHOSPHATASE"/>
    <property type="match status" value="1"/>
</dbReference>
<comment type="pathway">
    <text evidence="2">Organic acid metabolism; glycolate biosynthesis; glycolate from 2-phosphoglycolate: step 1/1.</text>
</comment>
<dbReference type="EMBL" id="DXEV01000222">
    <property type="protein sequence ID" value="HIX58026.1"/>
    <property type="molecule type" value="Genomic_DNA"/>
</dbReference>
<dbReference type="Gene3D" id="3.40.50.1000">
    <property type="entry name" value="HAD superfamily/HAD-like"/>
    <property type="match status" value="1"/>
</dbReference>
<evidence type="ECO:0000256" key="2">
    <source>
        <dbReference type="ARBA" id="ARBA00004818"/>
    </source>
</evidence>
<dbReference type="GO" id="GO:0006281">
    <property type="term" value="P:DNA repair"/>
    <property type="evidence" value="ECO:0007669"/>
    <property type="project" value="TreeGrafter"/>
</dbReference>
<protein>
    <recommendedName>
        <fullName evidence="4">phosphoglycolate phosphatase</fullName>
        <ecNumber evidence="4">3.1.3.18</ecNumber>
    </recommendedName>
</protein>
<reference evidence="6" key="2">
    <citation type="submission" date="2021-04" db="EMBL/GenBank/DDBJ databases">
        <authorList>
            <person name="Gilroy R."/>
        </authorList>
    </citation>
    <scope>NUCLEOTIDE SEQUENCE</scope>
    <source>
        <strain evidence="6">USASDec5-558</strain>
    </source>
</reference>
<sequence length="429" mass="48548">MGKYKHILFDVDGTLVDSYAVDVTSVAEMFDRHMPNHGKTEEDFASLFGIPGRDGLRKLGVAEEQIPDLLQEWEATARTHSDLYKLFPSVLEVLDFLKKMGLQLAEITSRSRGCDMGGPFGKDVPEMLVPYIDRAVCAGDTPRGKPAPDPILYYMEQTGAKREEILFVGDALTDLQAANAAGVDFALASWGYKGKTFPKCKHYLTNMWDLIAVCSEKEREYSLTAQLHSWARELNSLAQAGLTYCKDPFDHERYERLGDLAAQMAAYYVDEQAEVIRKQWLTDGYKTPQLDTRAAIFDDQGRILMVKEQRSQKWNVPGGWCDEDQTIMSNVVKEVREEAGMEVYPKRLIAILDRSKYNTVDTLGGCLKAFVLCSCGTESFESNSETSERRFFAEDELPVENLRTNTNSLEQLKMCFACYRADEWTPIVE</sequence>
<dbReference type="Pfam" id="PF00293">
    <property type="entry name" value="NUDIX"/>
    <property type="match status" value="1"/>
</dbReference>
<gene>
    <name evidence="6" type="ORF">H9850_11260</name>
</gene>
<dbReference type="Pfam" id="PF13419">
    <property type="entry name" value="HAD_2"/>
    <property type="match status" value="1"/>
</dbReference>
<dbReference type="InterPro" id="IPR023198">
    <property type="entry name" value="PGP-like_dom2"/>
</dbReference>
<dbReference type="Gene3D" id="3.90.79.10">
    <property type="entry name" value="Nucleoside Triphosphate Pyrophosphohydrolase"/>
    <property type="match status" value="1"/>
</dbReference>
<dbReference type="PANTHER" id="PTHR43434">
    <property type="entry name" value="PHOSPHOGLYCOLATE PHOSPHATASE"/>
    <property type="match status" value="1"/>
</dbReference>
<proteinExistence type="inferred from homology"/>
<dbReference type="Proteomes" id="UP000886829">
    <property type="component" value="Unassembled WGS sequence"/>
</dbReference>
<dbReference type="NCBIfam" id="TIGR01549">
    <property type="entry name" value="HAD-SF-IA-v1"/>
    <property type="match status" value="1"/>
</dbReference>
<reference evidence="6" key="1">
    <citation type="journal article" date="2021" name="PeerJ">
        <title>Extensive microbial diversity within the chicken gut microbiome revealed by metagenomics and culture.</title>
        <authorList>
            <person name="Gilroy R."/>
            <person name="Ravi A."/>
            <person name="Getino M."/>
            <person name="Pursley I."/>
            <person name="Horton D.L."/>
            <person name="Alikhan N.F."/>
            <person name="Baker D."/>
            <person name="Gharbi K."/>
            <person name="Hall N."/>
            <person name="Watson M."/>
            <person name="Adriaenssens E.M."/>
            <person name="Foster-Nyarko E."/>
            <person name="Jarju S."/>
            <person name="Secka A."/>
            <person name="Antonio M."/>
            <person name="Oren A."/>
            <person name="Chaudhuri R.R."/>
            <person name="La Ragione R."/>
            <person name="Hildebrand F."/>
            <person name="Pallen M.J."/>
        </authorList>
    </citation>
    <scope>NUCLEOTIDE SEQUENCE</scope>
    <source>
        <strain evidence="6">USASDec5-558</strain>
    </source>
</reference>
<evidence type="ECO:0000313" key="6">
    <source>
        <dbReference type="EMBL" id="HIX58026.1"/>
    </source>
</evidence>
<dbReference type="InterPro" id="IPR036412">
    <property type="entry name" value="HAD-like_sf"/>
</dbReference>
<keyword evidence="6" id="KW-0378">Hydrolase</keyword>
<evidence type="ECO:0000313" key="7">
    <source>
        <dbReference type="Proteomes" id="UP000886829"/>
    </source>
</evidence>
<evidence type="ECO:0000259" key="5">
    <source>
        <dbReference type="PROSITE" id="PS51462"/>
    </source>
</evidence>
<dbReference type="SFLD" id="SFLDG01129">
    <property type="entry name" value="C1.5:_HAD__Beta-PGM__Phosphata"/>
    <property type="match status" value="1"/>
</dbReference>
<dbReference type="SUPFAM" id="SSF55811">
    <property type="entry name" value="Nudix"/>
    <property type="match status" value="1"/>
</dbReference>
<dbReference type="Gene3D" id="6.10.250.1120">
    <property type="match status" value="1"/>
</dbReference>
<dbReference type="InterPro" id="IPR006439">
    <property type="entry name" value="HAD-SF_hydro_IA"/>
</dbReference>
<dbReference type="SFLD" id="SFLDS00003">
    <property type="entry name" value="Haloacid_Dehalogenase"/>
    <property type="match status" value="1"/>
</dbReference>
<name>A0A9D1WF28_9GAMM</name>
<dbReference type="InterPro" id="IPR041492">
    <property type="entry name" value="HAD_2"/>
</dbReference>
<dbReference type="InterPro" id="IPR015797">
    <property type="entry name" value="NUDIX_hydrolase-like_dom_sf"/>
</dbReference>
<dbReference type="InterPro" id="IPR059176">
    <property type="entry name" value="UDP-X_N"/>
</dbReference>
<dbReference type="SUPFAM" id="SSF56784">
    <property type="entry name" value="HAD-like"/>
    <property type="match status" value="1"/>
</dbReference>
<evidence type="ECO:0000256" key="4">
    <source>
        <dbReference type="ARBA" id="ARBA00013078"/>
    </source>
</evidence>
<feature type="domain" description="Nudix hydrolase" evidence="5">
    <location>
        <begin position="287"/>
        <end position="416"/>
    </location>
</feature>
<comment type="caution">
    <text evidence="6">The sequence shown here is derived from an EMBL/GenBank/DDBJ whole genome shotgun (WGS) entry which is preliminary data.</text>
</comment>
<dbReference type="AlphaFoldDB" id="A0A9D1WF28"/>
<dbReference type="GO" id="GO:0008967">
    <property type="term" value="F:phosphoglycolate phosphatase activity"/>
    <property type="evidence" value="ECO:0007669"/>
    <property type="project" value="UniProtKB-EC"/>
</dbReference>
<dbReference type="GO" id="GO:0005829">
    <property type="term" value="C:cytosol"/>
    <property type="evidence" value="ECO:0007669"/>
    <property type="project" value="TreeGrafter"/>
</dbReference>
<dbReference type="InterPro" id="IPR000086">
    <property type="entry name" value="NUDIX_hydrolase_dom"/>
</dbReference>
<dbReference type="EC" id="3.1.3.18" evidence="4"/>
<dbReference type="InterPro" id="IPR023214">
    <property type="entry name" value="HAD_sf"/>
</dbReference>
<dbReference type="InterPro" id="IPR050155">
    <property type="entry name" value="HAD-like_hydrolase_sf"/>
</dbReference>
<dbReference type="Pfam" id="PF12535">
    <property type="entry name" value="Nudix_N"/>
    <property type="match status" value="1"/>
</dbReference>
<evidence type="ECO:0000256" key="3">
    <source>
        <dbReference type="ARBA" id="ARBA00006171"/>
    </source>
</evidence>
<accession>A0A9D1WF28</accession>
<comment type="similarity">
    <text evidence="3">Belongs to the HAD-like hydrolase superfamily. CbbY/CbbZ/Gph/YieH family.</text>
</comment>
<organism evidence="6 7">
    <name type="scientific">Candidatus Anaerobiospirillum pullistercoris</name>
    <dbReference type="NCBI Taxonomy" id="2838452"/>
    <lineage>
        <taxon>Bacteria</taxon>
        <taxon>Pseudomonadati</taxon>
        <taxon>Pseudomonadota</taxon>
        <taxon>Gammaproteobacteria</taxon>
        <taxon>Aeromonadales</taxon>
        <taxon>Succinivibrionaceae</taxon>
        <taxon>Anaerobiospirillum</taxon>
    </lineage>
</organism>
<dbReference type="PROSITE" id="PS51462">
    <property type="entry name" value="NUDIX"/>
    <property type="match status" value="1"/>
</dbReference>
<dbReference type="Gene3D" id="1.10.150.240">
    <property type="entry name" value="Putative phosphatase, domain 2"/>
    <property type="match status" value="1"/>
</dbReference>